<dbReference type="GO" id="GO:0003677">
    <property type="term" value="F:DNA binding"/>
    <property type="evidence" value="ECO:0007669"/>
    <property type="project" value="UniProtKB-KW"/>
</dbReference>
<dbReference type="Proteomes" id="UP000000467">
    <property type="component" value="Chromosome"/>
</dbReference>
<dbReference type="PANTHER" id="PTHR30461">
    <property type="entry name" value="DNA-INVERTASE FROM LAMBDOID PROPHAGE"/>
    <property type="match status" value="1"/>
</dbReference>
<keyword evidence="2" id="KW-0238">DNA-binding</keyword>
<evidence type="ECO:0000259" key="8">
    <source>
        <dbReference type="PROSITE" id="PS51737"/>
    </source>
</evidence>
<evidence type="ECO:0000256" key="5">
    <source>
        <dbReference type="PROSITE-ProRule" id="PRU10137"/>
    </source>
</evidence>
<reference evidence="9 10" key="1">
    <citation type="journal article" date="2012" name="BMC Genomics">
        <title>Genome-guided analysis of physiological and morphological traits of the fermentative acetate oxidizer Thermacetogenium phaeum.</title>
        <authorList>
            <person name="Oehler D."/>
            <person name="Poehlein A."/>
            <person name="Leimbach A."/>
            <person name="Muller N."/>
            <person name="Daniel R."/>
            <person name="Gottschalk G."/>
            <person name="Schink B."/>
        </authorList>
    </citation>
    <scope>NUCLEOTIDE SEQUENCE [LARGE SCALE GENOMIC DNA]</scope>
    <source>
        <strain evidence="10">ATCC BAA-254 / DSM 26808 / PB</strain>
    </source>
</reference>
<keyword evidence="1" id="KW-0229">DNA integration</keyword>
<dbReference type="STRING" id="1089553.Tph_c16790"/>
<evidence type="ECO:0000313" key="9">
    <source>
        <dbReference type="EMBL" id="AFV11882.1"/>
    </source>
</evidence>
<dbReference type="AlphaFoldDB" id="K4LIJ8"/>
<dbReference type="CDD" id="cd00338">
    <property type="entry name" value="Ser_Recombinase"/>
    <property type="match status" value="1"/>
</dbReference>
<feature type="domain" description="Resolvase/invertase-type recombinase catalytic" evidence="7">
    <location>
        <begin position="2"/>
        <end position="148"/>
    </location>
</feature>
<protein>
    <submittedName>
        <fullName evidence="9">DNA recombinase CisA</fullName>
    </submittedName>
</protein>
<dbReference type="OrthoDB" id="1094757at2"/>
<dbReference type="InterPro" id="IPR006118">
    <property type="entry name" value="Recombinase_CS"/>
</dbReference>
<dbReference type="GO" id="GO:0015074">
    <property type="term" value="P:DNA integration"/>
    <property type="evidence" value="ECO:0007669"/>
    <property type="project" value="UniProtKB-KW"/>
</dbReference>
<dbReference type="PROSITE" id="PS51737">
    <property type="entry name" value="RECOMBINASE_DNA_BIND"/>
    <property type="match status" value="1"/>
</dbReference>
<feature type="active site" description="O-(5'-phospho-DNA)-serine intermediate" evidence="4 5">
    <location>
        <position position="10"/>
    </location>
</feature>
<dbReference type="Pfam" id="PF00239">
    <property type="entry name" value="Resolvase"/>
    <property type="match status" value="1"/>
</dbReference>
<dbReference type="EMBL" id="CP003732">
    <property type="protein sequence ID" value="AFV11882.1"/>
    <property type="molecule type" value="Genomic_DNA"/>
</dbReference>
<dbReference type="InterPro" id="IPR050639">
    <property type="entry name" value="SSR_resolvase"/>
</dbReference>
<evidence type="ECO:0000256" key="6">
    <source>
        <dbReference type="SAM" id="Coils"/>
    </source>
</evidence>
<sequence>MRAAIYARVSTEEQAVHGFSLAEQVSACKKKAVELGAEEILEFADEGISGATLNRPGLEALREAVREGKIDCLILRDPDRLSRRLAHQLLLTEEFEKAGVKLEFLDFEWKDTPEGRLFYSIKGAIAEYEREKIRERMTRGKLQKARQGGIPVNFDVYGYHYDPATGRVSINEEEAATVSCIFNWFTTEDIGIAGVANRLNEMGIPTKRGAGCWHRQVVKQILVNPVYKGEWKYGKVDWHTRTPRPAEEVITIPVPAIVDYRTWSGAQEKLQRIRRLWSKKGRHQYLLSGLLVCADCSNTMGGSFIKWWGTGRRRYTCRRAGCVSRSFGCRPLKAIPADVLENAVWEQIKGFLCDAGAIAREAAACMSKKSTTEREYENIKGRLKAIEKGKEKIVDALASGLLELDERTKNKLADLKSRWERLENRKKELERHLLAAGDGAAALEELQRLALRLLERIDDLSFEEKRALIRAVVSQIIVAGRPQPGKAEQSMGGVIVTVMLKTGEMPRQVSGYYRPFS</sequence>
<dbReference type="Pfam" id="PF07508">
    <property type="entry name" value="Recombinase"/>
    <property type="match status" value="1"/>
</dbReference>
<evidence type="ECO:0000313" key="10">
    <source>
        <dbReference type="Proteomes" id="UP000000467"/>
    </source>
</evidence>
<dbReference type="Pfam" id="PF13408">
    <property type="entry name" value="Zn_ribbon_recom"/>
    <property type="match status" value="1"/>
</dbReference>
<dbReference type="PANTHER" id="PTHR30461:SF23">
    <property type="entry name" value="DNA RECOMBINASE-RELATED"/>
    <property type="match status" value="1"/>
</dbReference>
<keyword evidence="10" id="KW-1185">Reference proteome</keyword>
<keyword evidence="6" id="KW-0175">Coiled coil</keyword>
<name>K4LIJ8_THEPS</name>
<dbReference type="InterPro" id="IPR006119">
    <property type="entry name" value="Resolv_N"/>
</dbReference>
<dbReference type="InterPro" id="IPR025827">
    <property type="entry name" value="Zn_ribbon_recom_dom"/>
</dbReference>
<evidence type="ECO:0000256" key="1">
    <source>
        <dbReference type="ARBA" id="ARBA00022908"/>
    </source>
</evidence>
<gene>
    <name evidence="9" type="primary">cisA1</name>
    <name evidence="9" type="ordered locus">Tph_c16790</name>
</gene>
<accession>K4LIJ8</accession>
<dbReference type="RefSeq" id="WP_015050762.1">
    <property type="nucleotide sequence ID" value="NC_018870.1"/>
</dbReference>
<keyword evidence="3" id="KW-0233">DNA recombination</keyword>
<evidence type="ECO:0000256" key="2">
    <source>
        <dbReference type="ARBA" id="ARBA00023125"/>
    </source>
</evidence>
<proteinExistence type="predicted"/>
<dbReference type="InterPro" id="IPR011109">
    <property type="entry name" value="DNA_bind_recombinase_dom"/>
</dbReference>
<dbReference type="SMART" id="SM00857">
    <property type="entry name" value="Resolvase"/>
    <property type="match status" value="1"/>
</dbReference>
<evidence type="ECO:0000256" key="3">
    <source>
        <dbReference type="ARBA" id="ARBA00023172"/>
    </source>
</evidence>
<evidence type="ECO:0000256" key="4">
    <source>
        <dbReference type="PIRSR" id="PIRSR606118-50"/>
    </source>
</evidence>
<dbReference type="InterPro" id="IPR038109">
    <property type="entry name" value="DNA_bind_recomb_sf"/>
</dbReference>
<dbReference type="Gene3D" id="3.40.50.1390">
    <property type="entry name" value="Resolvase, N-terminal catalytic domain"/>
    <property type="match status" value="1"/>
</dbReference>
<organism evidence="9 10">
    <name type="scientific">Thermacetogenium phaeum (strain ATCC BAA-254 / DSM 26808 / PB)</name>
    <dbReference type="NCBI Taxonomy" id="1089553"/>
    <lineage>
        <taxon>Bacteria</taxon>
        <taxon>Bacillati</taxon>
        <taxon>Bacillota</taxon>
        <taxon>Clostridia</taxon>
        <taxon>Thermoanaerobacterales</taxon>
        <taxon>Thermoanaerobacteraceae</taxon>
        <taxon>Thermacetogenium</taxon>
    </lineage>
</organism>
<dbReference type="PROSITE" id="PS51736">
    <property type="entry name" value="RECOMBINASES_3"/>
    <property type="match status" value="1"/>
</dbReference>
<dbReference type="eggNOG" id="COG1961">
    <property type="taxonomic scope" value="Bacteria"/>
</dbReference>
<feature type="coiled-coil region" evidence="6">
    <location>
        <begin position="405"/>
        <end position="463"/>
    </location>
</feature>
<evidence type="ECO:0000259" key="7">
    <source>
        <dbReference type="PROSITE" id="PS51736"/>
    </source>
</evidence>
<dbReference type="GO" id="GO:0000150">
    <property type="term" value="F:DNA strand exchange activity"/>
    <property type="evidence" value="ECO:0007669"/>
    <property type="project" value="InterPro"/>
</dbReference>
<dbReference type="Gene3D" id="3.90.1750.20">
    <property type="entry name" value="Putative Large Serine Recombinase, Chain B, Domain 2"/>
    <property type="match status" value="1"/>
</dbReference>
<dbReference type="KEGG" id="tpz:Tph_c16790"/>
<feature type="domain" description="Recombinase" evidence="8">
    <location>
        <begin position="156"/>
        <end position="276"/>
    </location>
</feature>
<dbReference type="InterPro" id="IPR036162">
    <property type="entry name" value="Resolvase-like_N_sf"/>
</dbReference>
<dbReference type="HOGENOM" id="CLU_010686_18_3_9"/>
<dbReference type="PROSITE" id="PS00397">
    <property type="entry name" value="RECOMBINASES_1"/>
    <property type="match status" value="1"/>
</dbReference>
<dbReference type="SUPFAM" id="SSF53041">
    <property type="entry name" value="Resolvase-like"/>
    <property type="match status" value="1"/>
</dbReference>